<dbReference type="InterPro" id="IPR036908">
    <property type="entry name" value="RlpA-like_sf"/>
</dbReference>
<comment type="subcellular location">
    <subcellularLocation>
        <location evidence="1">Membrane</location>
        <topology evidence="1">Peripheral membrane protein</topology>
    </subcellularLocation>
    <subcellularLocation>
        <location evidence="2">Secreted</location>
        <location evidence="2">Cell wall</location>
    </subcellularLocation>
</comment>
<protein>
    <recommendedName>
        <fullName evidence="14">Expansin</fullName>
    </recommendedName>
</protein>
<keyword evidence="7" id="KW-0472">Membrane</keyword>
<dbReference type="Pfam" id="PF03330">
    <property type="entry name" value="DPBB_1"/>
    <property type="match status" value="2"/>
</dbReference>
<comment type="caution">
    <text evidence="11">The sequence shown here is derived from an EMBL/GenBank/DDBJ whole genome shotgun (WGS) entry which is preliminary data.</text>
</comment>
<dbReference type="CDD" id="cd22274">
    <property type="entry name" value="DPBB_EXPA_N"/>
    <property type="match status" value="2"/>
</dbReference>
<dbReference type="Pfam" id="PF01357">
    <property type="entry name" value="Expansin_C"/>
    <property type="match status" value="2"/>
</dbReference>
<dbReference type="SUPFAM" id="SSF49590">
    <property type="entry name" value="PHL pollen allergen"/>
    <property type="match status" value="1"/>
</dbReference>
<evidence type="ECO:0000256" key="7">
    <source>
        <dbReference type="ARBA" id="ARBA00023136"/>
    </source>
</evidence>
<dbReference type="Proteomes" id="UP001231189">
    <property type="component" value="Unassembled WGS sequence"/>
</dbReference>
<evidence type="ECO:0000256" key="6">
    <source>
        <dbReference type="ARBA" id="ARBA00022729"/>
    </source>
</evidence>
<dbReference type="InterPro" id="IPR007112">
    <property type="entry name" value="Expansin/allergen_DPBB_dom"/>
</dbReference>
<dbReference type="AlphaFoldDB" id="A0AAD8UYD3"/>
<accession>A0AAD8UYD3</accession>
<dbReference type="InterPro" id="IPR002963">
    <property type="entry name" value="Expansin"/>
</dbReference>
<dbReference type="InterPro" id="IPR007118">
    <property type="entry name" value="Expan_Lol_pI"/>
</dbReference>
<dbReference type="GO" id="GO:0005576">
    <property type="term" value="C:extracellular region"/>
    <property type="evidence" value="ECO:0007669"/>
    <property type="project" value="InterPro"/>
</dbReference>
<sequence>MAPAPARAIAVALLMFTCCGLALAADKAPIKWMKAHATFYGGADAAGTMGGACGYDNLYAEGYGTRTAALSSVLFKDGTSCGQCYKIACDRKRADPAFCKPGVTVTITATNLCPPNNALPNDNGGWCNLPREHFDMAQPAWQKIGVYEGGIIPVMYQRVPCVRKGGVRFRIVGHDYFNLVILMNVAAAGSIKSIDIKSSDSNDWLPMSRNWGAYWQCGGMASTPARAITATLLMFACCGLAVTADKAPIKWLKAHATFYGGADAAGTMGGACGYDNLYAEGYGTRTAALSSVLFKDGTSCGQCYKIACDRKRADPAFCKPGVTVTITATNLCPPNNALPNDNGGWCNLPREHFDMAQPAWQKIGVYEGGIIPVMYQRVPCVRKGGVRIRIVGHDYFNLVILMNVAAAGSIKSMDIKSSDSNDWLPMSRNWGAYWQIGGYLTGKMLSFRVTDTDGQTIVFNKIMPVGWKFGQTFASKLQFK</sequence>
<dbReference type="GO" id="GO:0016020">
    <property type="term" value="C:membrane"/>
    <property type="evidence" value="ECO:0007669"/>
    <property type="project" value="UniProtKB-SubCell"/>
</dbReference>
<gene>
    <name evidence="11" type="ORF">QYE76_037613</name>
    <name evidence="12" type="ORF">QYE76_069661</name>
</gene>
<keyword evidence="6 8" id="KW-0732">Signal</keyword>
<comment type="similarity">
    <text evidence="3">Belongs to the expansin family. Expansin A subfamily.</text>
</comment>
<keyword evidence="5" id="KW-0964">Secreted</keyword>
<evidence type="ECO:0000256" key="5">
    <source>
        <dbReference type="ARBA" id="ARBA00022525"/>
    </source>
</evidence>
<keyword evidence="13" id="KW-1185">Reference proteome</keyword>
<keyword evidence="4" id="KW-0134">Cell wall</keyword>
<feature type="domain" description="Expansin-like CBD" evidence="10">
    <location>
        <begin position="395"/>
        <end position="475"/>
    </location>
</feature>
<dbReference type="PROSITE" id="PS50842">
    <property type="entry name" value="EXPANSIN_EG45"/>
    <property type="match status" value="2"/>
</dbReference>
<dbReference type="Gene3D" id="2.60.40.760">
    <property type="entry name" value="Expansin, cellulose-binding-like domain"/>
    <property type="match status" value="2"/>
</dbReference>
<evidence type="ECO:0000259" key="10">
    <source>
        <dbReference type="PROSITE" id="PS50843"/>
    </source>
</evidence>
<dbReference type="InterPro" id="IPR009009">
    <property type="entry name" value="RlpA-like_DPBB"/>
</dbReference>
<evidence type="ECO:0008006" key="14">
    <source>
        <dbReference type="Google" id="ProtNLM"/>
    </source>
</evidence>
<feature type="domain" description="Expansin-like EG45" evidence="9">
    <location>
        <begin position="50"/>
        <end position="166"/>
    </location>
</feature>
<evidence type="ECO:0000313" key="11">
    <source>
        <dbReference type="EMBL" id="KAK1570016.1"/>
    </source>
</evidence>
<proteinExistence type="inferred from homology"/>
<dbReference type="Gene3D" id="2.40.40.10">
    <property type="entry name" value="RlpA-like domain"/>
    <property type="match status" value="2"/>
</dbReference>
<dbReference type="SUPFAM" id="SSF50685">
    <property type="entry name" value="Barwin-like endoglucanases"/>
    <property type="match status" value="2"/>
</dbReference>
<evidence type="ECO:0000256" key="8">
    <source>
        <dbReference type="SAM" id="SignalP"/>
    </source>
</evidence>
<feature type="signal peptide" evidence="8">
    <location>
        <begin position="1"/>
        <end position="24"/>
    </location>
</feature>
<evidence type="ECO:0000256" key="1">
    <source>
        <dbReference type="ARBA" id="ARBA00004170"/>
    </source>
</evidence>
<dbReference type="EMBL" id="JAUUTY010000004">
    <property type="protein sequence ID" value="KAK1651856.1"/>
    <property type="molecule type" value="Genomic_DNA"/>
</dbReference>
<evidence type="ECO:0000256" key="4">
    <source>
        <dbReference type="ARBA" id="ARBA00022512"/>
    </source>
</evidence>
<evidence type="ECO:0000256" key="2">
    <source>
        <dbReference type="ARBA" id="ARBA00004191"/>
    </source>
</evidence>
<name>A0AAD8UYD3_LOLMU</name>
<reference evidence="11" key="1">
    <citation type="submission" date="2023-07" db="EMBL/GenBank/DDBJ databases">
        <title>A chromosome-level genome assembly of Lolium multiflorum.</title>
        <authorList>
            <person name="Chen Y."/>
            <person name="Copetti D."/>
            <person name="Kolliker R."/>
            <person name="Studer B."/>
        </authorList>
    </citation>
    <scope>NUCLEOTIDE SEQUENCE</scope>
    <source>
        <strain evidence="11">02402/16</strain>
        <tissue evidence="11">Leaf</tissue>
    </source>
</reference>
<dbReference type="GO" id="GO:0009664">
    <property type="term" value="P:plant-type cell wall organization"/>
    <property type="evidence" value="ECO:0007669"/>
    <property type="project" value="InterPro"/>
</dbReference>
<evidence type="ECO:0000313" key="12">
    <source>
        <dbReference type="EMBL" id="KAK1651856.1"/>
    </source>
</evidence>
<feature type="domain" description="Expansin-like EG45" evidence="9">
    <location>
        <begin position="269"/>
        <end position="385"/>
    </location>
</feature>
<dbReference type="PRINTS" id="PR01226">
    <property type="entry name" value="EXPANSIN"/>
</dbReference>
<dbReference type="SMART" id="SM00837">
    <property type="entry name" value="DPBB_1"/>
    <property type="match status" value="2"/>
</dbReference>
<evidence type="ECO:0000259" key="9">
    <source>
        <dbReference type="PROSITE" id="PS50842"/>
    </source>
</evidence>
<evidence type="ECO:0000313" key="13">
    <source>
        <dbReference type="Proteomes" id="UP001231189"/>
    </source>
</evidence>
<dbReference type="PRINTS" id="PR01225">
    <property type="entry name" value="EXPANSNFAMLY"/>
</dbReference>
<feature type="domain" description="Expansin-like CBD" evidence="10">
    <location>
        <begin position="176"/>
        <end position="251"/>
    </location>
</feature>
<organism evidence="11 13">
    <name type="scientific">Lolium multiflorum</name>
    <name type="common">Italian ryegrass</name>
    <name type="synonym">Lolium perenne subsp. multiflorum</name>
    <dbReference type="NCBI Taxonomy" id="4521"/>
    <lineage>
        <taxon>Eukaryota</taxon>
        <taxon>Viridiplantae</taxon>
        <taxon>Streptophyta</taxon>
        <taxon>Embryophyta</taxon>
        <taxon>Tracheophyta</taxon>
        <taxon>Spermatophyta</taxon>
        <taxon>Magnoliopsida</taxon>
        <taxon>Liliopsida</taxon>
        <taxon>Poales</taxon>
        <taxon>Poaceae</taxon>
        <taxon>BOP clade</taxon>
        <taxon>Pooideae</taxon>
        <taxon>Poodae</taxon>
        <taxon>Poeae</taxon>
        <taxon>Poeae Chloroplast Group 2 (Poeae type)</taxon>
        <taxon>Loliodinae</taxon>
        <taxon>Loliinae</taxon>
        <taxon>Lolium</taxon>
    </lineage>
</organism>
<dbReference type="InterPro" id="IPR036749">
    <property type="entry name" value="Expansin_CBD_sf"/>
</dbReference>
<dbReference type="PROSITE" id="PS50843">
    <property type="entry name" value="EXPANSIN_CBD"/>
    <property type="match status" value="2"/>
</dbReference>
<dbReference type="InterPro" id="IPR007117">
    <property type="entry name" value="Expansin_CBD"/>
</dbReference>
<dbReference type="EMBL" id="JAUUTY010000913">
    <property type="protein sequence ID" value="KAK1570016.1"/>
    <property type="molecule type" value="Genomic_DNA"/>
</dbReference>
<feature type="chain" id="PRO_5042442391" description="Expansin" evidence="8">
    <location>
        <begin position="25"/>
        <end position="480"/>
    </location>
</feature>
<evidence type="ECO:0000256" key="3">
    <source>
        <dbReference type="ARBA" id="ARBA00005392"/>
    </source>
</evidence>
<dbReference type="PANTHER" id="PTHR31867">
    <property type="entry name" value="EXPANSIN-A15"/>
    <property type="match status" value="1"/>
</dbReference>